<dbReference type="Pfam" id="PF15434">
    <property type="entry name" value="FAM104"/>
    <property type="match status" value="1"/>
</dbReference>
<evidence type="ECO:0000256" key="1">
    <source>
        <dbReference type="SAM" id="MobiDB-lite"/>
    </source>
</evidence>
<evidence type="ECO:0000313" key="3">
    <source>
        <dbReference type="Proteomes" id="UP000694544"/>
    </source>
</evidence>
<feature type="region of interest" description="Disordered" evidence="1">
    <location>
        <begin position="1"/>
        <end position="72"/>
    </location>
</feature>
<evidence type="ECO:0000313" key="2">
    <source>
        <dbReference type="Ensembl" id="ENSMMSP00000001486.1"/>
    </source>
</evidence>
<reference evidence="2" key="2">
    <citation type="submission" date="2025-09" db="UniProtKB">
        <authorList>
            <consortium name="Ensembl"/>
        </authorList>
    </citation>
    <scope>IDENTIFICATION</scope>
</reference>
<dbReference type="InterPro" id="IPR029222">
    <property type="entry name" value="VCF1/2-like"/>
</dbReference>
<dbReference type="PANTHER" id="PTHR34763:SF3">
    <property type="entry name" value="FAM104B"/>
    <property type="match status" value="1"/>
</dbReference>
<dbReference type="PANTHER" id="PTHR34763">
    <property type="entry name" value="PROTEIN FAM104A"/>
    <property type="match status" value="1"/>
</dbReference>
<sequence length="122" mass="13879">TGTCKIQKRRRNDHKEDNHHSLQSKRSKRNYLPGVPGCNEKQKEGQRRGTKVCASSSSDNNKSSSVNSPDRIIGPECSLNQIIVEPSMSTPQSLYEMYALCQDHYSHINQMLREARFNSLSQ</sequence>
<dbReference type="Ensembl" id="ENSMMST00000001631.1">
    <property type="protein sequence ID" value="ENSMMSP00000001486.1"/>
    <property type="gene ID" value="ENSMMSG00000001194.1"/>
</dbReference>
<dbReference type="Proteomes" id="UP000694544">
    <property type="component" value="Unplaced"/>
</dbReference>
<feature type="compositionally biased region" description="Basic residues" evidence="1">
    <location>
        <begin position="1"/>
        <end position="12"/>
    </location>
</feature>
<reference evidence="2" key="1">
    <citation type="submission" date="2025-08" db="UniProtKB">
        <authorList>
            <consortium name="Ensembl"/>
        </authorList>
    </citation>
    <scope>IDENTIFICATION</scope>
</reference>
<organism evidence="2 3">
    <name type="scientific">Moschus moschiferus</name>
    <name type="common">Siberian musk deer</name>
    <name type="synonym">Moschus sibiricus</name>
    <dbReference type="NCBI Taxonomy" id="68415"/>
    <lineage>
        <taxon>Eukaryota</taxon>
        <taxon>Metazoa</taxon>
        <taxon>Chordata</taxon>
        <taxon>Craniata</taxon>
        <taxon>Vertebrata</taxon>
        <taxon>Euteleostomi</taxon>
        <taxon>Mammalia</taxon>
        <taxon>Eutheria</taxon>
        <taxon>Laurasiatheria</taxon>
        <taxon>Artiodactyla</taxon>
        <taxon>Ruminantia</taxon>
        <taxon>Pecora</taxon>
        <taxon>Moschidae</taxon>
        <taxon>Moschus</taxon>
    </lineage>
</organism>
<proteinExistence type="predicted"/>
<dbReference type="GeneTree" id="ENSGT00390000001055"/>
<dbReference type="AlphaFoldDB" id="A0A8C6CHL7"/>
<name>A0A8C6CHL7_MOSMO</name>
<accession>A0A8C6CHL7</accession>
<protein>
    <submittedName>
        <fullName evidence="2">Uncharacterized protein</fullName>
    </submittedName>
</protein>
<keyword evidence="3" id="KW-1185">Reference proteome</keyword>
<feature type="compositionally biased region" description="Low complexity" evidence="1">
    <location>
        <begin position="55"/>
        <end position="68"/>
    </location>
</feature>